<evidence type="ECO:0000313" key="3">
    <source>
        <dbReference type="Proteomes" id="UP000258613"/>
    </source>
</evidence>
<feature type="region of interest" description="Disordered" evidence="1">
    <location>
        <begin position="207"/>
        <end position="246"/>
    </location>
</feature>
<feature type="compositionally biased region" description="Basic residues" evidence="1">
    <location>
        <begin position="225"/>
        <end position="235"/>
    </location>
</feature>
<evidence type="ECO:0000256" key="1">
    <source>
        <dbReference type="SAM" id="MobiDB-lite"/>
    </source>
</evidence>
<dbReference type="AlphaFoldDB" id="A0A346PK61"/>
<proteinExistence type="predicted"/>
<keyword evidence="3" id="KW-1185">Reference proteome</keyword>
<feature type="compositionally biased region" description="Polar residues" evidence="1">
    <location>
        <begin position="236"/>
        <end position="246"/>
    </location>
</feature>
<dbReference type="Proteomes" id="UP000258613">
    <property type="component" value="Plasmid pAArc-Mg-01"/>
</dbReference>
<dbReference type="EMBL" id="CP027032">
    <property type="protein sequence ID" value="AXR79906.1"/>
    <property type="molecule type" value="Genomic_DNA"/>
</dbReference>
<accession>A0A346PK61</accession>
<geneLocation type="plasmid" evidence="3">
    <name>paarc-mg-01</name>
</geneLocation>
<reference evidence="2 3" key="1">
    <citation type="submission" date="2018-02" db="EMBL/GenBank/DDBJ databases">
        <title>Phenotypic and genomic properties of facultatively anaerobic sulfur-reducing natronoarchaea from hypersaline soda lakes.</title>
        <authorList>
            <person name="Sorokin D.Y."/>
            <person name="Kublanov I.V."/>
            <person name="Roman P."/>
            <person name="Sinninghe Damste J.S."/>
            <person name="Golyshin P.N."/>
            <person name="Rojo D."/>
            <person name="Ciordia S."/>
            <person name="Mena M.D.C."/>
            <person name="Ferrer M."/>
            <person name="Messina E."/>
            <person name="Smedile F."/>
            <person name="La Spada G."/>
            <person name="La Cono V."/>
            <person name="Yakimov M.M."/>
        </authorList>
    </citation>
    <scope>NUCLEOTIDE SEQUENCE [LARGE SCALE GENOMIC DNA]</scope>
    <source>
        <strain evidence="2 3">AArc-Mg</strain>
        <plasmid evidence="3">paarc-mg-01</plasmid>
    </source>
</reference>
<name>A0A346PK61_9EURY</name>
<protein>
    <submittedName>
        <fullName evidence="2">Uncharacterized protein</fullName>
    </submittedName>
</protein>
<organism evidence="2 3">
    <name type="scientific">Natrarchaeobaculum sulfurireducens</name>
    <dbReference type="NCBI Taxonomy" id="2044521"/>
    <lineage>
        <taxon>Archaea</taxon>
        <taxon>Methanobacteriati</taxon>
        <taxon>Methanobacteriota</taxon>
        <taxon>Stenosarchaea group</taxon>
        <taxon>Halobacteria</taxon>
        <taxon>Halobacteriales</taxon>
        <taxon>Natrialbaceae</taxon>
        <taxon>Natrarchaeobaculum</taxon>
    </lineage>
</organism>
<gene>
    <name evidence="2" type="ORF">AArcMg_4081</name>
</gene>
<sequence length="313" mass="33995">MSRLGRGTHGAPVVLDLLARRESGYRNDHLGTSLVEDILETALDESDLSVVTFESQFVTDEGVPDAVIRTSTSLFIETKTQRNAVDRAQLKRHLAALDDDSTDTQRLIVLTPDATEPAAVDELEDERLVWMSFDGLVSALEGVLSQDETVAPNKAARRPSARAFSSVNSFDSSTSRNLRAVSRIACSSFPPAVRGTSTRRTVSISVSPIGPSDQARISRSTERIRPKKSRSRRKTVQSLLPATGSSSHQMRVTLLETRTPGARKLCSVRDQSPITVAVSSERFSDATKILRAPGRNVWGLSSKGYSTIGAEAT</sequence>
<dbReference type="KEGG" id="nag:AArcMg_4081"/>
<evidence type="ECO:0000313" key="2">
    <source>
        <dbReference type="EMBL" id="AXR79906.1"/>
    </source>
</evidence>
<keyword evidence="2" id="KW-0614">Plasmid</keyword>